<organism evidence="1 2">
    <name type="scientific">Goodea atripinnis</name>
    <dbReference type="NCBI Taxonomy" id="208336"/>
    <lineage>
        <taxon>Eukaryota</taxon>
        <taxon>Metazoa</taxon>
        <taxon>Chordata</taxon>
        <taxon>Craniata</taxon>
        <taxon>Vertebrata</taxon>
        <taxon>Euteleostomi</taxon>
        <taxon>Actinopterygii</taxon>
        <taxon>Neopterygii</taxon>
        <taxon>Teleostei</taxon>
        <taxon>Neoteleostei</taxon>
        <taxon>Acanthomorphata</taxon>
        <taxon>Ovalentaria</taxon>
        <taxon>Atherinomorphae</taxon>
        <taxon>Cyprinodontiformes</taxon>
        <taxon>Goodeidae</taxon>
        <taxon>Goodea</taxon>
    </lineage>
</organism>
<proteinExistence type="predicted"/>
<name>A0ABV0MS44_9TELE</name>
<dbReference type="Proteomes" id="UP001476798">
    <property type="component" value="Unassembled WGS sequence"/>
</dbReference>
<accession>A0ABV0MS44</accession>
<evidence type="ECO:0000313" key="1">
    <source>
        <dbReference type="EMBL" id="MEQ2161942.1"/>
    </source>
</evidence>
<comment type="caution">
    <text evidence="1">The sequence shown here is derived from an EMBL/GenBank/DDBJ whole genome shotgun (WGS) entry which is preliminary data.</text>
</comment>
<evidence type="ECO:0000313" key="2">
    <source>
        <dbReference type="Proteomes" id="UP001476798"/>
    </source>
</evidence>
<gene>
    <name evidence="1" type="ORF">GOODEAATRI_014881</name>
</gene>
<sequence length="121" mass="13216">MFISKHTTFSFNLLTGNGKYSVDEIDTVGLPLHVDLFDLLSLGCYAAAPVSAGGCCTAAKAGTTEVQHGQRSVRRRKCETSDDFLFDLIKYLAGMLGYVREIYIKLPYPTLPACRKSSNAS</sequence>
<keyword evidence="2" id="KW-1185">Reference proteome</keyword>
<protein>
    <submittedName>
        <fullName evidence="1">Uncharacterized protein</fullName>
    </submittedName>
</protein>
<dbReference type="EMBL" id="JAHRIO010011068">
    <property type="protein sequence ID" value="MEQ2161942.1"/>
    <property type="molecule type" value="Genomic_DNA"/>
</dbReference>
<reference evidence="1 2" key="1">
    <citation type="submission" date="2021-06" db="EMBL/GenBank/DDBJ databases">
        <authorList>
            <person name="Palmer J.M."/>
        </authorList>
    </citation>
    <scope>NUCLEOTIDE SEQUENCE [LARGE SCALE GENOMIC DNA]</scope>
    <source>
        <strain evidence="1 2">GA_2019</strain>
        <tissue evidence="1">Muscle</tissue>
    </source>
</reference>